<feature type="non-terminal residue" evidence="1">
    <location>
        <position position="1"/>
    </location>
</feature>
<dbReference type="AlphaFoldDB" id="A0A381TVU2"/>
<gene>
    <name evidence="1" type="ORF">METZ01_LOCUS73020</name>
</gene>
<protein>
    <submittedName>
        <fullName evidence="1">Uncharacterized protein</fullName>
    </submittedName>
</protein>
<evidence type="ECO:0000313" key="1">
    <source>
        <dbReference type="EMBL" id="SVA20166.1"/>
    </source>
</evidence>
<name>A0A381TVU2_9ZZZZ</name>
<proteinExistence type="predicted"/>
<reference evidence="1" key="1">
    <citation type="submission" date="2018-05" db="EMBL/GenBank/DDBJ databases">
        <authorList>
            <person name="Lanie J.A."/>
            <person name="Ng W.-L."/>
            <person name="Kazmierczak K.M."/>
            <person name="Andrzejewski T.M."/>
            <person name="Davidsen T.M."/>
            <person name="Wayne K.J."/>
            <person name="Tettelin H."/>
            <person name="Glass J.I."/>
            <person name="Rusch D."/>
            <person name="Podicherti R."/>
            <person name="Tsui H.-C.T."/>
            <person name="Winkler M.E."/>
        </authorList>
    </citation>
    <scope>NUCLEOTIDE SEQUENCE</scope>
</reference>
<sequence length="36" mass="4510">KSNYALEPLMDIFPWDKDMDKRKFMQDVHRWKGKRV</sequence>
<accession>A0A381TVU2</accession>
<dbReference type="EMBL" id="UINC01005259">
    <property type="protein sequence ID" value="SVA20166.1"/>
    <property type="molecule type" value="Genomic_DNA"/>
</dbReference>
<organism evidence="1">
    <name type="scientific">marine metagenome</name>
    <dbReference type="NCBI Taxonomy" id="408172"/>
    <lineage>
        <taxon>unclassified sequences</taxon>
        <taxon>metagenomes</taxon>
        <taxon>ecological metagenomes</taxon>
    </lineage>
</organism>